<dbReference type="RefSeq" id="WP_380523306.1">
    <property type="nucleotide sequence ID" value="NZ_JBHEZZ010000013.1"/>
</dbReference>
<feature type="domain" description="PKD" evidence="2">
    <location>
        <begin position="520"/>
        <end position="568"/>
    </location>
</feature>
<feature type="signal peptide" evidence="1">
    <location>
        <begin position="1"/>
        <end position="28"/>
    </location>
</feature>
<dbReference type="InterPro" id="IPR012334">
    <property type="entry name" value="Pectin_lyas_fold"/>
</dbReference>
<proteinExistence type="predicted"/>
<dbReference type="Pfam" id="PF18911">
    <property type="entry name" value="PKD_4"/>
    <property type="match status" value="1"/>
</dbReference>
<dbReference type="PROSITE" id="PS50093">
    <property type="entry name" value="PKD"/>
    <property type="match status" value="2"/>
</dbReference>
<dbReference type="Pfam" id="PF00801">
    <property type="entry name" value="PKD"/>
    <property type="match status" value="1"/>
</dbReference>
<gene>
    <name evidence="3" type="ORF">ACEZDJ_23155</name>
</gene>
<dbReference type="InterPro" id="IPR022409">
    <property type="entry name" value="PKD/Chitinase_dom"/>
</dbReference>
<dbReference type="Proteomes" id="UP001592528">
    <property type="component" value="Unassembled WGS sequence"/>
</dbReference>
<dbReference type="Gene3D" id="2.160.20.10">
    <property type="entry name" value="Single-stranded right-handed beta-helix, Pectin lyase-like"/>
    <property type="match status" value="1"/>
</dbReference>
<accession>A0ABV6URX3</accession>
<dbReference type="CDD" id="cd00146">
    <property type="entry name" value="PKD"/>
    <property type="match status" value="1"/>
</dbReference>
<evidence type="ECO:0000259" key="2">
    <source>
        <dbReference type="PROSITE" id="PS50093"/>
    </source>
</evidence>
<protein>
    <submittedName>
        <fullName evidence="3">Beta strand repeat-containing protein</fullName>
    </submittedName>
</protein>
<dbReference type="SUPFAM" id="SSF49299">
    <property type="entry name" value="PKD domain"/>
    <property type="match status" value="2"/>
</dbReference>
<name>A0ABV6URX3_9ACTN</name>
<dbReference type="NCBIfam" id="NF041518">
    <property type="entry name" value="choice_anch_Q"/>
    <property type="match status" value="1"/>
</dbReference>
<dbReference type="InterPro" id="IPR059226">
    <property type="entry name" value="Choice_anch_Q_dom"/>
</dbReference>
<dbReference type="InterPro" id="IPR035986">
    <property type="entry name" value="PKD_dom_sf"/>
</dbReference>
<dbReference type="InterPro" id="IPR000601">
    <property type="entry name" value="PKD_dom"/>
</dbReference>
<sequence>MRFRPLAVSTVLALTGAGLTLASPAANADSTTLYVNPSATTGCSDTGPATAADPLCTIQAAADQVLPGQTVQIAPMMYTGAVTLTHSGTPDAPITFTTAPTTSLPAELEPSTGPALTITGAHDIVINGKFDLLNSGTALAITDSNRITVQNGMLGSPGTGYSTAPDIVLSGNTSQVTLTRDLISQASFHQVSIGAGVSGTVLSDDVINATLGGSAVTATDAPGTVLVNDTVLDRCTDTVHLAGASTGSTLANNIITMVSSETTTSSYCPPTTDTAQISVDAAATTGTTLDYNVVHPAAGVSPYEWADTAYTDPASLNTVTGQGAHDLDADPLLTTYAPSEGSPAIDSADATATDAPALDYRGDARVDDPLVANTGTGDGTMDRGAWEYPDPITFTSFALTPGQGPYPLNVTATATVHNPWGFAVSYTFDFGDGSTPVTTDSSTATHTYTTATPKGGDIIKVTATSDGRTIASFYASPTVTAPTPFTPKLTLTRTPATPLAVTADTTGSTDAWQITDTRIDFGDGTPVTDSTTLGQTSHTYTTPGRYTVTATETDYTGATLTTTQPVTVGSSYVPAGPVRILDTRNGTGATKAIVPAGGTLNLKVTGAHGVPATGVTAVVLNLTATAPTAAGYTTAHPGGTATPTASDLNYTRGQTVANQVTVPVAADGTIALTASPGAAVHLIADLQGYYTTNTNSAGASYASMIQDRLLDTRQSNTVHTGPLSAGQTITLPVDGDQPTTYAALRVTATAPTTGGYLTVYSGDAARPTISTVNFAAGQTVSNLVIVPVASDGSIKVYNSTGKTQVLVDLVGSFTDATIPSYAMGNPFTPTTPTRILDTRNGTGVAAGVLGTNKRLDLKVSGTGTVPAGATAVLVNLTATGASAGGYLTTYALGTPLHTNSTLNFTAGETVPTLALIPVSASGYISIYNYTGTTNVVADLEGYYAP</sequence>
<reference evidence="3 4" key="1">
    <citation type="submission" date="2024-09" db="EMBL/GenBank/DDBJ databases">
        <authorList>
            <person name="Lee S.D."/>
        </authorList>
    </citation>
    <scope>NUCLEOTIDE SEQUENCE [LARGE SCALE GENOMIC DNA]</scope>
    <source>
        <strain evidence="3 4">N1-5</strain>
    </source>
</reference>
<feature type="chain" id="PRO_5045219385" evidence="1">
    <location>
        <begin position="29"/>
        <end position="945"/>
    </location>
</feature>
<comment type="caution">
    <text evidence="3">The sequence shown here is derived from an EMBL/GenBank/DDBJ whole genome shotgun (WGS) entry which is preliminary data.</text>
</comment>
<feature type="domain" description="PKD" evidence="2">
    <location>
        <begin position="421"/>
        <end position="451"/>
    </location>
</feature>
<organism evidence="3 4">
    <name type="scientific">Streptacidiphilus cavernicola</name>
    <dbReference type="NCBI Taxonomy" id="3342716"/>
    <lineage>
        <taxon>Bacteria</taxon>
        <taxon>Bacillati</taxon>
        <taxon>Actinomycetota</taxon>
        <taxon>Actinomycetes</taxon>
        <taxon>Kitasatosporales</taxon>
        <taxon>Streptomycetaceae</taxon>
        <taxon>Streptacidiphilus</taxon>
    </lineage>
</organism>
<evidence type="ECO:0000313" key="3">
    <source>
        <dbReference type="EMBL" id="MFC1404194.1"/>
    </source>
</evidence>
<dbReference type="InterPro" id="IPR011050">
    <property type="entry name" value="Pectin_lyase_fold/virulence"/>
</dbReference>
<dbReference type="InterPro" id="IPR013783">
    <property type="entry name" value="Ig-like_fold"/>
</dbReference>
<keyword evidence="1" id="KW-0732">Signal</keyword>
<dbReference type="EMBL" id="JBHEZZ010000013">
    <property type="protein sequence ID" value="MFC1404194.1"/>
    <property type="molecule type" value="Genomic_DNA"/>
</dbReference>
<dbReference type="SMART" id="SM00089">
    <property type="entry name" value="PKD"/>
    <property type="match status" value="2"/>
</dbReference>
<dbReference type="SUPFAM" id="SSF51126">
    <property type="entry name" value="Pectin lyase-like"/>
    <property type="match status" value="1"/>
</dbReference>
<keyword evidence="4" id="KW-1185">Reference proteome</keyword>
<evidence type="ECO:0000256" key="1">
    <source>
        <dbReference type="SAM" id="SignalP"/>
    </source>
</evidence>
<dbReference type="Gene3D" id="2.60.40.10">
    <property type="entry name" value="Immunoglobulins"/>
    <property type="match status" value="2"/>
</dbReference>
<evidence type="ECO:0000313" key="4">
    <source>
        <dbReference type="Proteomes" id="UP001592528"/>
    </source>
</evidence>